<dbReference type="EMBL" id="JAPMOS010000068">
    <property type="protein sequence ID" value="KAJ4456506.1"/>
    <property type="molecule type" value="Genomic_DNA"/>
</dbReference>
<name>A0ABQ8UB23_9EUKA</name>
<reference evidence="1" key="1">
    <citation type="journal article" date="2022" name="bioRxiv">
        <title>Genomics of Preaxostyla Flagellates Illuminates Evolutionary Transitions and the Path Towards Mitochondrial Loss.</title>
        <authorList>
            <person name="Novak L.V.F."/>
            <person name="Treitli S.C."/>
            <person name="Pyrih J."/>
            <person name="Halakuc P."/>
            <person name="Pipaliya S.V."/>
            <person name="Vacek V."/>
            <person name="Brzon O."/>
            <person name="Soukal P."/>
            <person name="Eme L."/>
            <person name="Dacks J.B."/>
            <person name="Karnkowska A."/>
            <person name="Elias M."/>
            <person name="Hampl V."/>
        </authorList>
    </citation>
    <scope>NUCLEOTIDE SEQUENCE</scope>
    <source>
        <strain evidence="1">RCP-MX</strain>
    </source>
</reference>
<dbReference type="SUPFAM" id="SSF52047">
    <property type="entry name" value="RNI-like"/>
    <property type="match status" value="1"/>
</dbReference>
<comment type="caution">
    <text evidence="1">The sequence shown here is derived from an EMBL/GenBank/DDBJ whole genome shotgun (WGS) entry which is preliminary data.</text>
</comment>
<gene>
    <name evidence="1" type="ORF">PAPYR_8245</name>
</gene>
<evidence type="ECO:0000313" key="1">
    <source>
        <dbReference type="EMBL" id="KAJ4456506.1"/>
    </source>
</evidence>
<dbReference type="InterPro" id="IPR032675">
    <property type="entry name" value="LRR_dom_sf"/>
</dbReference>
<protein>
    <submittedName>
        <fullName evidence="1">Uncharacterized protein</fullName>
    </submittedName>
</protein>
<keyword evidence="2" id="KW-1185">Reference proteome</keyword>
<organism evidence="1 2">
    <name type="scientific">Paratrimastix pyriformis</name>
    <dbReference type="NCBI Taxonomy" id="342808"/>
    <lineage>
        <taxon>Eukaryota</taxon>
        <taxon>Metamonada</taxon>
        <taxon>Preaxostyla</taxon>
        <taxon>Paratrimastigidae</taxon>
        <taxon>Paratrimastix</taxon>
    </lineage>
</organism>
<sequence length="669" mass="72858">MEGSEEPLHSYTQLLGLCHTTRTAVRGTPRQLSISDDDIDDEDPHTSLTADALAALVGPCLGLVKLTLDIKTLPEHWEAARPRWADEAFAGHSRLAVLEVATPSWLAIMPALPGIVSHLHGLEAFRLVAKFQTGRVDWRPAGRPLLEALGRSCPKLRLLHLEGMPYDLRGADLHLLAPIAGTLEDLRLPVRMASNEPGSATGRQYDEALGAAFFRALAAVRRLSVGQCPEEMLRRLAPQLTELALTGPWSGMPLVGDHWPLATNLRRLEVLALPMYWNSMPQTVITVSRLPTAGTLLRSVRLTIINPDTEARWPQLVSLLDGLPCLADLTLTLLGVFSCAATFGTLPAGLLDRLERLGLHFRQRAEGPTEDNVVRLASRHLRTLSFSTTELYIRNPPAVELACPRLDELILPDVDGGNSIKELILDCPQLRTITGLPSQCRPRHWAAMPHLERVRGSGRWEDDDDLREGLSHLLEGSPRLHAVLPLSICQTATLSRLLATAHALTRLSISVPISALPTAPLGSTSPRQVRALRLPAQLVRLRATIDIVGSPPDGQPADLLVEAPGLHFLAVRLLPLRQQQADPGAAILTVRCPTLVVASLDAADHEMARLELECPRLATLRLGGMSEGGMEGLLAGTFPPNLRLLVDGMGVDDQRATRFPRMLKQPASS</sequence>
<accession>A0ABQ8UB23</accession>
<dbReference type="Gene3D" id="3.80.10.10">
    <property type="entry name" value="Ribonuclease Inhibitor"/>
    <property type="match status" value="1"/>
</dbReference>
<proteinExistence type="predicted"/>
<evidence type="ECO:0000313" key="2">
    <source>
        <dbReference type="Proteomes" id="UP001141327"/>
    </source>
</evidence>
<dbReference type="Proteomes" id="UP001141327">
    <property type="component" value="Unassembled WGS sequence"/>
</dbReference>